<evidence type="ECO:0000256" key="2">
    <source>
        <dbReference type="SAM" id="SignalP"/>
    </source>
</evidence>
<gene>
    <name evidence="3" type="ORF">AC731_016410</name>
</gene>
<feature type="transmembrane region" description="Helical" evidence="1">
    <location>
        <begin position="137"/>
        <end position="160"/>
    </location>
</feature>
<dbReference type="STRING" id="1134435.AC731_016410"/>
<keyword evidence="1" id="KW-0812">Transmembrane</keyword>
<dbReference type="Pfam" id="PF04955">
    <property type="entry name" value="HupE_UreJ"/>
    <property type="match status" value="1"/>
</dbReference>
<evidence type="ECO:0000256" key="1">
    <source>
        <dbReference type="SAM" id="Phobius"/>
    </source>
</evidence>
<feature type="transmembrane region" description="Helical" evidence="1">
    <location>
        <begin position="172"/>
        <end position="190"/>
    </location>
</feature>
<organism evidence="3 4">
    <name type="scientific">Thauera humireducens</name>
    <dbReference type="NCBI Taxonomy" id="1134435"/>
    <lineage>
        <taxon>Bacteria</taxon>
        <taxon>Pseudomonadati</taxon>
        <taxon>Pseudomonadota</taxon>
        <taxon>Betaproteobacteria</taxon>
        <taxon>Rhodocyclales</taxon>
        <taxon>Zoogloeaceae</taxon>
        <taxon>Thauera</taxon>
    </lineage>
</organism>
<dbReference type="EMBL" id="CP014646">
    <property type="protein sequence ID" value="AMO38377.1"/>
    <property type="molecule type" value="Genomic_DNA"/>
</dbReference>
<keyword evidence="1" id="KW-0472">Membrane</keyword>
<reference evidence="4" key="1">
    <citation type="submission" date="2016-03" db="EMBL/GenBank/DDBJ databases">
        <authorList>
            <person name="Ma C."/>
            <person name="Zhou S."/>
            <person name="Yang G."/>
        </authorList>
    </citation>
    <scope>NUCLEOTIDE SEQUENCE [LARGE SCALE GENOMIC DNA]</scope>
    <source>
        <strain evidence="4">SgZ-1</strain>
    </source>
</reference>
<keyword evidence="1" id="KW-1133">Transmembrane helix</keyword>
<protein>
    <submittedName>
        <fullName evidence="3">Urease accessory protein</fullName>
    </submittedName>
</protein>
<feature type="transmembrane region" description="Helical" evidence="1">
    <location>
        <begin position="92"/>
        <end position="125"/>
    </location>
</feature>
<dbReference type="InterPro" id="IPR007038">
    <property type="entry name" value="HupE_UreJ"/>
</dbReference>
<dbReference type="RefSeq" id="WP_048707719.1">
    <property type="nucleotide sequence ID" value="NZ_CP014646.1"/>
</dbReference>
<evidence type="ECO:0000313" key="4">
    <source>
        <dbReference type="Proteomes" id="UP000036902"/>
    </source>
</evidence>
<feature type="chain" id="PRO_5007798065" evidence="2">
    <location>
        <begin position="22"/>
        <end position="191"/>
    </location>
</feature>
<keyword evidence="2" id="KW-0732">Signal</keyword>
<name>A0A127K8V7_9RHOO</name>
<feature type="signal peptide" evidence="2">
    <location>
        <begin position="1"/>
        <end position="21"/>
    </location>
</feature>
<keyword evidence="4" id="KW-1185">Reference proteome</keyword>
<evidence type="ECO:0000313" key="3">
    <source>
        <dbReference type="EMBL" id="AMO38377.1"/>
    </source>
</evidence>
<dbReference type="AlphaFoldDB" id="A0A127K8V7"/>
<proteinExistence type="predicted"/>
<sequence>MKTRSALAAVALATASGAAFAHPGHESASFFTGFTHPLGGLDHLLAMLAVGLYAAHQPGTTRWMLPAGFVLAMLAGAGLGALGVALPAVEAGIAASVLVLGLLIALAARLPLAASLPLVAAFALFHGHAHHAEMGGASLVTYAAGFALATALLHGAGYAIARWMPQTRVGNAIRRVAGLVVAGVGGAMLGA</sequence>
<feature type="transmembrane region" description="Helical" evidence="1">
    <location>
        <begin position="67"/>
        <end position="86"/>
    </location>
</feature>
<dbReference type="Proteomes" id="UP000036902">
    <property type="component" value="Chromosome"/>
</dbReference>
<dbReference type="PIRSF" id="PIRSF016919">
    <property type="entry name" value="HupE_UreJ"/>
    <property type="match status" value="1"/>
</dbReference>
<dbReference type="KEGG" id="thu:AC731_016410"/>
<accession>A0A127K8V7</accession>